<sequence>MTSAASSSLSFITLGQNPNNSWPSRTMLRLGRIDNLGSYFFRNIPVFGATNQMDYRFLRSKDSLFCVVMGATIVRINSSMVTDGHSMRIRNLIHLKASACIGPFSHIHNPVLSNLVSNGILKLIS</sequence>
<protein>
    <submittedName>
        <fullName evidence="1">Uncharacterized protein</fullName>
    </submittedName>
</protein>
<dbReference type="Proteomes" id="UP001187192">
    <property type="component" value="Unassembled WGS sequence"/>
</dbReference>
<evidence type="ECO:0000313" key="1">
    <source>
        <dbReference type="EMBL" id="GMN59062.1"/>
    </source>
</evidence>
<keyword evidence="2" id="KW-1185">Reference proteome</keyword>
<dbReference type="AlphaFoldDB" id="A0AA88J137"/>
<evidence type="ECO:0000313" key="2">
    <source>
        <dbReference type="Proteomes" id="UP001187192"/>
    </source>
</evidence>
<proteinExistence type="predicted"/>
<gene>
    <name evidence="1" type="ORF">TIFTF001_028150</name>
</gene>
<organism evidence="1 2">
    <name type="scientific">Ficus carica</name>
    <name type="common">Common fig</name>
    <dbReference type="NCBI Taxonomy" id="3494"/>
    <lineage>
        <taxon>Eukaryota</taxon>
        <taxon>Viridiplantae</taxon>
        <taxon>Streptophyta</taxon>
        <taxon>Embryophyta</taxon>
        <taxon>Tracheophyta</taxon>
        <taxon>Spermatophyta</taxon>
        <taxon>Magnoliopsida</taxon>
        <taxon>eudicotyledons</taxon>
        <taxon>Gunneridae</taxon>
        <taxon>Pentapetalae</taxon>
        <taxon>rosids</taxon>
        <taxon>fabids</taxon>
        <taxon>Rosales</taxon>
        <taxon>Moraceae</taxon>
        <taxon>Ficeae</taxon>
        <taxon>Ficus</taxon>
    </lineage>
</organism>
<comment type="caution">
    <text evidence="1">The sequence shown here is derived from an EMBL/GenBank/DDBJ whole genome shotgun (WGS) entry which is preliminary data.</text>
</comment>
<name>A0AA88J137_FICCA</name>
<reference evidence="1" key="1">
    <citation type="submission" date="2023-07" db="EMBL/GenBank/DDBJ databases">
        <title>draft genome sequence of fig (Ficus carica).</title>
        <authorList>
            <person name="Takahashi T."/>
            <person name="Nishimura K."/>
        </authorList>
    </citation>
    <scope>NUCLEOTIDE SEQUENCE</scope>
</reference>
<accession>A0AA88J137</accession>
<dbReference type="EMBL" id="BTGU01000083">
    <property type="protein sequence ID" value="GMN59062.1"/>
    <property type="molecule type" value="Genomic_DNA"/>
</dbReference>